<dbReference type="GeneID" id="25561476"/>
<dbReference type="RefSeq" id="XP_013761258.1">
    <property type="nucleotide sequence ID" value="XM_013905804.1"/>
</dbReference>
<dbReference type="EMBL" id="GL349439">
    <property type="protein sequence ID" value="KNC55478.1"/>
    <property type="molecule type" value="Genomic_DNA"/>
</dbReference>
<dbReference type="OMA" id="NTYETAR"/>
<keyword evidence="6" id="KW-1185">Reference proteome</keyword>
<evidence type="ECO:0000256" key="3">
    <source>
        <dbReference type="ARBA" id="ARBA00023274"/>
    </source>
</evidence>
<dbReference type="Pfam" id="PF00237">
    <property type="entry name" value="Ribosomal_L22"/>
    <property type="match status" value="1"/>
</dbReference>
<dbReference type="CDD" id="cd00336">
    <property type="entry name" value="Ribosomal_L22"/>
    <property type="match status" value="1"/>
</dbReference>
<dbReference type="InterPro" id="IPR018260">
    <property type="entry name" value="Ribosomal_uL22_CS"/>
</dbReference>
<dbReference type="SUPFAM" id="SSF54843">
    <property type="entry name" value="Ribosomal protein L22"/>
    <property type="match status" value="1"/>
</dbReference>
<dbReference type="STRING" id="461836.A0A0L0DVB0"/>
<dbReference type="InterPro" id="IPR036394">
    <property type="entry name" value="Ribosomal_uL22_sf"/>
</dbReference>
<protein>
    <submittedName>
        <fullName evidence="5">60S ribosomal protein L17</fullName>
    </submittedName>
</protein>
<evidence type="ECO:0000256" key="2">
    <source>
        <dbReference type="ARBA" id="ARBA00022980"/>
    </source>
</evidence>
<dbReference type="InterPro" id="IPR005721">
    <property type="entry name" value="Ribosomal_uL22_euk/arc"/>
</dbReference>
<dbReference type="AlphaFoldDB" id="A0A0L0DVB0"/>
<evidence type="ECO:0000256" key="4">
    <source>
        <dbReference type="RuleBase" id="RU004005"/>
    </source>
</evidence>
<proteinExistence type="inferred from homology"/>
<name>A0A0L0DVB0_THETB</name>
<dbReference type="eggNOG" id="KOG3353">
    <property type="taxonomic scope" value="Eukaryota"/>
</dbReference>
<accession>A0A0L0DVB0</accession>
<dbReference type="InterPro" id="IPR001063">
    <property type="entry name" value="Ribosomal_uL22"/>
</dbReference>
<dbReference type="OrthoDB" id="10254664at2759"/>
<evidence type="ECO:0000313" key="5">
    <source>
        <dbReference type="EMBL" id="KNC55478.1"/>
    </source>
</evidence>
<dbReference type="PANTHER" id="PTHR11593">
    <property type="entry name" value="60S RIBOSOMAL PROTEIN L17"/>
    <property type="match status" value="1"/>
</dbReference>
<dbReference type="NCBIfam" id="TIGR01038">
    <property type="entry name" value="uL22_arch_euk"/>
    <property type="match status" value="1"/>
</dbReference>
<gene>
    <name evidence="5" type="ORF">AMSG_01742</name>
</gene>
<dbReference type="Gene3D" id="3.90.470.10">
    <property type="entry name" value="Ribosomal protein L22/L17"/>
    <property type="match status" value="1"/>
</dbReference>
<keyword evidence="2 4" id="KW-0689">Ribosomal protein</keyword>
<organism evidence="5 6">
    <name type="scientific">Thecamonas trahens ATCC 50062</name>
    <dbReference type="NCBI Taxonomy" id="461836"/>
    <lineage>
        <taxon>Eukaryota</taxon>
        <taxon>Apusozoa</taxon>
        <taxon>Apusomonadida</taxon>
        <taxon>Apusomonadidae</taxon>
        <taxon>Thecamonas</taxon>
    </lineage>
</organism>
<evidence type="ECO:0000313" key="6">
    <source>
        <dbReference type="Proteomes" id="UP000054408"/>
    </source>
</evidence>
<dbReference type="PROSITE" id="PS00464">
    <property type="entry name" value="RIBOSOMAL_L22"/>
    <property type="match status" value="1"/>
</dbReference>
<reference evidence="5 6" key="1">
    <citation type="submission" date="2010-05" db="EMBL/GenBank/DDBJ databases">
        <title>The Genome Sequence of Thecamonas trahens ATCC 50062.</title>
        <authorList>
            <consortium name="The Broad Institute Genome Sequencing Platform"/>
            <person name="Russ C."/>
            <person name="Cuomo C."/>
            <person name="Shea T."/>
            <person name="Young S.K."/>
            <person name="Zeng Q."/>
            <person name="Koehrsen M."/>
            <person name="Haas B."/>
            <person name="Borodovsky M."/>
            <person name="Guigo R."/>
            <person name="Alvarado L."/>
            <person name="Berlin A."/>
            <person name="Bochicchio J."/>
            <person name="Borenstein D."/>
            <person name="Chapman S."/>
            <person name="Chen Z."/>
            <person name="Freedman E."/>
            <person name="Gellesch M."/>
            <person name="Goldberg J."/>
            <person name="Griggs A."/>
            <person name="Gujja S."/>
            <person name="Heilman E."/>
            <person name="Heiman D."/>
            <person name="Hepburn T."/>
            <person name="Howarth C."/>
            <person name="Jen D."/>
            <person name="Larson L."/>
            <person name="Mehta T."/>
            <person name="Park D."/>
            <person name="Pearson M."/>
            <person name="Roberts A."/>
            <person name="Saif S."/>
            <person name="Shenoy N."/>
            <person name="Sisk P."/>
            <person name="Stolte C."/>
            <person name="Sykes S."/>
            <person name="Thomson T."/>
            <person name="Walk T."/>
            <person name="White J."/>
            <person name="Yandava C."/>
            <person name="Burger G."/>
            <person name="Gray M.W."/>
            <person name="Holland P.W.H."/>
            <person name="King N."/>
            <person name="Lang F.B.F."/>
            <person name="Roger A.J."/>
            <person name="Ruiz-Trillo I."/>
            <person name="Lander E."/>
            <person name="Nusbaum C."/>
        </authorList>
    </citation>
    <scope>NUCLEOTIDE SEQUENCE [LARGE SCALE GENOMIC DNA]</scope>
    <source>
        <strain evidence="5 6">ATCC 50062</strain>
    </source>
</reference>
<dbReference type="PANTHER" id="PTHR11593:SF10">
    <property type="entry name" value="60S RIBOSOMAL PROTEIN L17"/>
    <property type="match status" value="1"/>
</dbReference>
<evidence type="ECO:0000256" key="1">
    <source>
        <dbReference type="ARBA" id="ARBA00009451"/>
    </source>
</evidence>
<dbReference type="GO" id="GO:0022625">
    <property type="term" value="C:cytosolic large ribosomal subunit"/>
    <property type="evidence" value="ECO:0007669"/>
    <property type="project" value="TreeGrafter"/>
</dbReference>
<comment type="similarity">
    <text evidence="1 4">Belongs to the universal ribosomal protein uL22 family.</text>
</comment>
<dbReference type="GO" id="GO:0002181">
    <property type="term" value="P:cytoplasmic translation"/>
    <property type="evidence" value="ECO:0007669"/>
    <property type="project" value="TreeGrafter"/>
</dbReference>
<dbReference type="Proteomes" id="UP000054408">
    <property type="component" value="Unassembled WGS sequence"/>
</dbReference>
<sequence>MVKYAYKPENAKKSCKARGSSLRVHFKNTRETAHAIRGMKLERAVAYLKNVIAKKEIVPFRRFTGGPGKHSQMKNLKATNGRWPQKSAKVILGLLQNAQASAELKELDTEKLFVKRIAVQQAPKTRRRTFRAHGRINAYMCSPCHVEVHLSEGHAVVPKPSSSALARK</sequence>
<dbReference type="GO" id="GO:0003735">
    <property type="term" value="F:structural constituent of ribosome"/>
    <property type="evidence" value="ECO:0007669"/>
    <property type="project" value="InterPro"/>
</dbReference>
<keyword evidence="3 4" id="KW-0687">Ribonucleoprotein</keyword>